<evidence type="ECO:0000313" key="4">
    <source>
        <dbReference type="EMBL" id="MBB4623113.1"/>
    </source>
</evidence>
<dbReference type="PANTHER" id="PTHR30273">
    <property type="entry name" value="PERIPLASMIC SIGNAL SENSOR AND SIGMA FACTOR ACTIVATOR FECR-RELATED"/>
    <property type="match status" value="1"/>
</dbReference>
<dbReference type="EMBL" id="JACHOC010000005">
    <property type="protein sequence ID" value="MBB4623113.1"/>
    <property type="molecule type" value="Genomic_DNA"/>
</dbReference>
<feature type="domain" description="Protein FecR C-terminal" evidence="3">
    <location>
        <begin position="259"/>
        <end position="326"/>
    </location>
</feature>
<feature type="transmembrane region" description="Helical" evidence="1">
    <location>
        <begin position="82"/>
        <end position="104"/>
    </location>
</feature>
<dbReference type="Proteomes" id="UP000533637">
    <property type="component" value="Unassembled WGS sequence"/>
</dbReference>
<dbReference type="Pfam" id="PF04773">
    <property type="entry name" value="FecR"/>
    <property type="match status" value="1"/>
</dbReference>
<evidence type="ECO:0000256" key="1">
    <source>
        <dbReference type="SAM" id="Phobius"/>
    </source>
</evidence>
<accession>A0ABR6KQN7</accession>
<gene>
    <name evidence="4" type="ORF">GGQ57_003022</name>
</gene>
<dbReference type="PANTHER" id="PTHR30273:SF2">
    <property type="entry name" value="PROTEIN FECR"/>
    <property type="match status" value="1"/>
</dbReference>
<evidence type="ECO:0000259" key="2">
    <source>
        <dbReference type="Pfam" id="PF04773"/>
    </source>
</evidence>
<dbReference type="Pfam" id="PF16344">
    <property type="entry name" value="FecR_C"/>
    <property type="match status" value="1"/>
</dbReference>
<keyword evidence="1" id="KW-1133">Transmembrane helix</keyword>
<name>A0ABR6KQN7_9BACT</name>
<organism evidence="4 5">
    <name type="scientific">Parabacteroides faecis</name>
    <dbReference type="NCBI Taxonomy" id="1217282"/>
    <lineage>
        <taxon>Bacteria</taxon>
        <taxon>Pseudomonadati</taxon>
        <taxon>Bacteroidota</taxon>
        <taxon>Bacteroidia</taxon>
        <taxon>Bacteroidales</taxon>
        <taxon>Tannerellaceae</taxon>
        <taxon>Parabacteroides</taxon>
    </lineage>
</organism>
<feature type="domain" description="FecR protein" evidence="2">
    <location>
        <begin position="121"/>
        <end position="212"/>
    </location>
</feature>
<dbReference type="RefSeq" id="WP_183671327.1">
    <property type="nucleotide sequence ID" value="NZ_BMPB01000024.1"/>
</dbReference>
<sequence length="327" mass="37959">MNKNKIDILLNKYLKGTISREEAEDLQELSNLCKNNELKEAFRKQWDKYQLSPEMNFPEIRDISNKIHKSIHATRKKYIINIWTRIAVSILLIVTTGLSVFLMIDDKQMQTLGEREIITQVDKGQRANITLPDGTTVQLNSESTLSYRQDFGIQNREVKFNGEGFFQVTKNPDKKFIVNTQYMDVEVLGTSFNFFAYESKDIVEVTLVEGKVFLYTNTSPRQTTILEPNNKAIYNKNTGRLNVEQTNTTFETAWRATELAFRTEPLTVVLAKIERKYGVIINIENEQLFSEFYTGVFEKEDLTEVMKVLHAHFQFTYKIKGDTISIK</sequence>
<evidence type="ECO:0000259" key="3">
    <source>
        <dbReference type="Pfam" id="PF16344"/>
    </source>
</evidence>
<dbReference type="PIRSF" id="PIRSF018266">
    <property type="entry name" value="FecR"/>
    <property type="match status" value="1"/>
</dbReference>
<keyword evidence="1" id="KW-0472">Membrane</keyword>
<comment type="caution">
    <text evidence="4">The sequence shown here is derived from an EMBL/GenBank/DDBJ whole genome shotgun (WGS) entry which is preliminary data.</text>
</comment>
<dbReference type="InterPro" id="IPR006860">
    <property type="entry name" value="FecR"/>
</dbReference>
<dbReference type="InterPro" id="IPR032508">
    <property type="entry name" value="FecR_C"/>
</dbReference>
<proteinExistence type="predicted"/>
<protein>
    <submittedName>
        <fullName evidence="4">Ferric-dicitrate binding protein FerR (Iron transport regulator)</fullName>
    </submittedName>
</protein>
<dbReference type="InterPro" id="IPR012373">
    <property type="entry name" value="Ferrdict_sens_TM"/>
</dbReference>
<keyword evidence="5" id="KW-1185">Reference proteome</keyword>
<keyword evidence="1" id="KW-0812">Transmembrane</keyword>
<dbReference type="Gene3D" id="2.60.120.1440">
    <property type="match status" value="1"/>
</dbReference>
<reference evidence="4 5" key="1">
    <citation type="submission" date="2020-08" db="EMBL/GenBank/DDBJ databases">
        <title>Genomic Encyclopedia of Type Strains, Phase IV (KMG-IV): sequencing the most valuable type-strain genomes for metagenomic binning, comparative biology and taxonomic classification.</title>
        <authorList>
            <person name="Goeker M."/>
        </authorList>
    </citation>
    <scope>NUCLEOTIDE SEQUENCE [LARGE SCALE GENOMIC DNA]</scope>
    <source>
        <strain evidence="4 5">DSM 102983</strain>
    </source>
</reference>
<evidence type="ECO:0000313" key="5">
    <source>
        <dbReference type="Proteomes" id="UP000533637"/>
    </source>
</evidence>
<dbReference type="Gene3D" id="3.55.50.30">
    <property type="match status" value="1"/>
</dbReference>